<keyword evidence="3" id="KW-1185">Reference proteome</keyword>
<name>A0A6A5RHS0_9PLEO</name>
<feature type="domain" description="F-box" evidence="1">
    <location>
        <begin position="6"/>
        <end position="52"/>
    </location>
</feature>
<dbReference type="Pfam" id="PF12937">
    <property type="entry name" value="F-box-like"/>
    <property type="match status" value="1"/>
</dbReference>
<dbReference type="AlphaFoldDB" id="A0A6A5RHS0"/>
<evidence type="ECO:0000259" key="1">
    <source>
        <dbReference type="PROSITE" id="PS50181"/>
    </source>
</evidence>
<dbReference type="InterPro" id="IPR036047">
    <property type="entry name" value="F-box-like_dom_sf"/>
</dbReference>
<dbReference type="InterPro" id="IPR001810">
    <property type="entry name" value="F-box_dom"/>
</dbReference>
<dbReference type="SUPFAM" id="SSF81383">
    <property type="entry name" value="F-box domain"/>
    <property type="match status" value="1"/>
</dbReference>
<dbReference type="RefSeq" id="XP_033447042.1">
    <property type="nucleotide sequence ID" value="XM_033596363.1"/>
</dbReference>
<dbReference type="Proteomes" id="UP000800082">
    <property type="component" value="Unassembled WGS sequence"/>
</dbReference>
<evidence type="ECO:0000313" key="2">
    <source>
        <dbReference type="EMBL" id="KAF1926790.1"/>
    </source>
</evidence>
<dbReference type="Gene3D" id="1.20.1280.50">
    <property type="match status" value="1"/>
</dbReference>
<dbReference type="EMBL" id="ML978975">
    <property type="protein sequence ID" value="KAF1926790.1"/>
    <property type="molecule type" value="Genomic_DNA"/>
</dbReference>
<evidence type="ECO:0000313" key="3">
    <source>
        <dbReference type="Proteomes" id="UP000800082"/>
    </source>
</evidence>
<dbReference type="GeneID" id="54354030"/>
<organism evidence="2 3">
    <name type="scientific">Didymella exigua CBS 183.55</name>
    <dbReference type="NCBI Taxonomy" id="1150837"/>
    <lineage>
        <taxon>Eukaryota</taxon>
        <taxon>Fungi</taxon>
        <taxon>Dikarya</taxon>
        <taxon>Ascomycota</taxon>
        <taxon>Pezizomycotina</taxon>
        <taxon>Dothideomycetes</taxon>
        <taxon>Pleosporomycetidae</taxon>
        <taxon>Pleosporales</taxon>
        <taxon>Pleosporineae</taxon>
        <taxon>Didymellaceae</taxon>
        <taxon>Didymella</taxon>
    </lineage>
</organism>
<proteinExistence type="predicted"/>
<protein>
    <recommendedName>
        <fullName evidence="1">F-box domain-containing protein</fullName>
    </recommendedName>
</protein>
<dbReference type="PROSITE" id="PS50181">
    <property type="entry name" value="FBOX"/>
    <property type="match status" value="1"/>
</dbReference>
<gene>
    <name evidence="2" type="ORF">M421DRAFT_6698</name>
</gene>
<reference evidence="2" key="1">
    <citation type="journal article" date="2020" name="Stud. Mycol.">
        <title>101 Dothideomycetes genomes: a test case for predicting lifestyles and emergence of pathogens.</title>
        <authorList>
            <person name="Haridas S."/>
            <person name="Albert R."/>
            <person name="Binder M."/>
            <person name="Bloem J."/>
            <person name="Labutti K."/>
            <person name="Salamov A."/>
            <person name="Andreopoulos B."/>
            <person name="Baker S."/>
            <person name="Barry K."/>
            <person name="Bills G."/>
            <person name="Bluhm B."/>
            <person name="Cannon C."/>
            <person name="Castanera R."/>
            <person name="Culley D."/>
            <person name="Daum C."/>
            <person name="Ezra D."/>
            <person name="Gonzalez J."/>
            <person name="Henrissat B."/>
            <person name="Kuo A."/>
            <person name="Liang C."/>
            <person name="Lipzen A."/>
            <person name="Lutzoni F."/>
            <person name="Magnuson J."/>
            <person name="Mondo S."/>
            <person name="Nolan M."/>
            <person name="Ohm R."/>
            <person name="Pangilinan J."/>
            <person name="Park H.-J."/>
            <person name="Ramirez L."/>
            <person name="Alfaro M."/>
            <person name="Sun H."/>
            <person name="Tritt A."/>
            <person name="Yoshinaga Y."/>
            <person name="Zwiers L.-H."/>
            <person name="Turgeon B."/>
            <person name="Goodwin S."/>
            <person name="Spatafora J."/>
            <person name="Crous P."/>
            <person name="Grigoriev I."/>
        </authorList>
    </citation>
    <scope>NUCLEOTIDE SEQUENCE</scope>
    <source>
        <strain evidence="2">CBS 183.55</strain>
    </source>
</reference>
<dbReference type="OrthoDB" id="3791801at2759"/>
<accession>A0A6A5RHS0</accession>
<sequence>MESTDEIASLTLPPEILGLIFSFLRDRKNMVNIRLVSATWKAVVARQMWTTIITDFRPLENQDLGALFHPKSGILPYVRRLIVCKVDGLFLRDLVTGLRRFLERIPRDSLKEFVSLSPLSPAMLKDLIAWHRDLERLEAFIDPILDEFKQCDWMLPRLSKIKTYQIWIQRTTEKQSLEVHRMLMNGMSSLEDLEIYYEPRRISQASPKLFVDISSIFATGIRLSRLNNLTLWGVDMRQSSSPLLERFEISKLRKLHLLDCSYASMFTNSLSDWYSEYGGLLDTFHFRYPCHLSVAARKVVSASLKRFIMVCPSLSYLIIEHRGNPVVPVDCIIKHGKTLRGLRVGTDAWPGSLERFEFHAPTYPARDLETILAACQYLKTLGLDMPFNAVDLGPISDPKISFELARQATNEVHVLPEFEEFLSIIGRHPNIRTLRILTLPKMRYKYRSQFHPLLMGYPDTQENANGCQRAMHRFADEVFRFLDSCKSTVQFLEAKPTLRPSLPAEWDEKGHQWPDYSYKARKTTFNGCIVSWSKPCRLHYSTKAVQNA</sequence>